<feature type="domain" description="Copine C-terminal" evidence="2">
    <location>
        <begin position="9"/>
        <end position="45"/>
    </location>
</feature>
<organism evidence="3 4">
    <name type="scientific">Capsicum annuum</name>
    <name type="common">Capsicum pepper</name>
    <dbReference type="NCBI Taxonomy" id="4072"/>
    <lineage>
        <taxon>Eukaryota</taxon>
        <taxon>Viridiplantae</taxon>
        <taxon>Streptophyta</taxon>
        <taxon>Embryophyta</taxon>
        <taxon>Tracheophyta</taxon>
        <taxon>Spermatophyta</taxon>
        <taxon>Magnoliopsida</taxon>
        <taxon>eudicotyledons</taxon>
        <taxon>Gunneridae</taxon>
        <taxon>Pentapetalae</taxon>
        <taxon>asterids</taxon>
        <taxon>lamiids</taxon>
        <taxon>Solanales</taxon>
        <taxon>Solanaceae</taxon>
        <taxon>Solanoideae</taxon>
        <taxon>Capsiceae</taxon>
        <taxon>Capsicum</taxon>
    </lineage>
</organism>
<proteinExistence type="predicted"/>
<gene>
    <name evidence="3" type="ORF">T459_35491</name>
</gene>
<keyword evidence="1" id="KW-0472">Membrane</keyword>
<name>A0A2G2XJ52_CAPAN</name>
<keyword evidence="4" id="KW-1185">Reference proteome</keyword>
<dbReference type="InterPro" id="IPR052079">
    <property type="entry name" value="E3_ligase/Copine_domain"/>
</dbReference>
<evidence type="ECO:0000256" key="1">
    <source>
        <dbReference type="SAM" id="Phobius"/>
    </source>
</evidence>
<reference evidence="3 4" key="1">
    <citation type="journal article" date="2014" name="Nat. Genet.">
        <title>Genome sequence of the hot pepper provides insights into the evolution of pungency in Capsicum species.</title>
        <authorList>
            <person name="Kim S."/>
            <person name="Park M."/>
            <person name="Yeom S.I."/>
            <person name="Kim Y.M."/>
            <person name="Lee J.M."/>
            <person name="Lee H.A."/>
            <person name="Seo E."/>
            <person name="Choi J."/>
            <person name="Cheong K."/>
            <person name="Kim K.T."/>
            <person name="Jung K."/>
            <person name="Lee G.W."/>
            <person name="Oh S.K."/>
            <person name="Bae C."/>
            <person name="Kim S.B."/>
            <person name="Lee H.Y."/>
            <person name="Kim S.Y."/>
            <person name="Kim M.S."/>
            <person name="Kang B.C."/>
            <person name="Jo Y.D."/>
            <person name="Yang H.B."/>
            <person name="Jeong H.J."/>
            <person name="Kang W.H."/>
            <person name="Kwon J.K."/>
            <person name="Shin C."/>
            <person name="Lim J.Y."/>
            <person name="Park J.H."/>
            <person name="Huh J.H."/>
            <person name="Kim J.S."/>
            <person name="Kim B.D."/>
            <person name="Cohen O."/>
            <person name="Paran I."/>
            <person name="Suh M.C."/>
            <person name="Lee S.B."/>
            <person name="Kim Y.K."/>
            <person name="Shin Y."/>
            <person name="Noh S.J."/>
            <person name="Park J."/>
            <person name="Seo Y.S."/>
            <person name="Kwon S.Y."/>
            <person name="Kim H.A."/>
            <person name="Park J.M."/>
            <person name="Kim H.J."/>
            <person name="Choi S.B."/>
            <person name="Bosland P.W."/>
            <person name="Reeves G."/>
            <person name="Jo S.H."/>
            <person name="Lee B.W."/>
            <person name="Cho H.T."/>
            <person name="Choi H.S."/>
            <person name="Lee M.S."/>
            <person name="Yu Y."/>
            <person name="Do Choi Y."/>
            <person name="Park B.S."/>
            <person name="van Deynze A."/>
            <person name="Ashrafi H."/>
            <person name="Hill T."/>
            <person name="Kim W.T."/>
            <person name="Pai H.S."/>
            <person name="Ahn H.K."/>
            <person name="Yeam I."/>
            <person name="Giovannoni J.J."/>
            <person name="Rose J.K."/>
            <person name="Sorensen I."/>
            <person name="Lee S.J."/>
            <person name="Kim R.W."/>
            <person name="Choi I.Y."/>
            <person name="Choi B.S."/>
            <person name="Lim J.S."/>
            <person name="Lee Y.H."/>
            <person name="Choi D."/>
        </authorList>
    </citation>
    <scope>NUCLEOTIDE SEQUENCE [LARGE SCALE GENOMIC DNA]</scope>
    <source>
        <strain evidence="4">cv. CM334</strain>
    </source>
</reference>
<evidence type="ECO:0000313" key="3">
    <source>
        <dbReference type="EMBL" id="PHT57538.1"/>
    </source>
</evidence>
<protein>
    <recommendedName>
        <fullName evidence="2">Copine C-terminal domain-containing protein</fullName>
    </recommendedName>
</protein>
<dbReference type="Gramene" id="PHT57538">
    <property type="protein sequence ID" value="PHT57538"/>
    <property type="gene ID" value="T459_35491"/>
</dbReference>
<dbReference type="AlphaFoldDB" id="A0A2G2XJ52"/>
<dbReference type="Proteomes" id="UP000222542">
    <property type="component" value="Unassembled WGS sequence"/>
</dbReference>
<dbReference type="Pfam" id="PF07002">
    <property type="entry name" value="Copine"/>
    <property type="match status" value="1"/>
</dbReference>
<dbReference type="EMBL" id="AYRZ02002179">
    <property type="protein sequence ID" value="PHT57538.1"/>
    <property type="molecule type" value="Genomic_DNA"/>
</dbReference>
<reference evidence="3 4" key="2">
    <citation type="journal article" date="2017" name="Genome Biol.">
        <title>New reference genome sequences of hot pepper reveal the massive evolution of plant disease-resistance genes by retroduplication.</title>
        <authorList>
            <person name="Kim S."/>
            <person name="Park J."/>
            <person name="Yeom S.I."/>
            <person name="Kim Y.M."/>
            <person name="Seo E."/>
            <person name="Kim K.T."/>
            <person name="Kim M.S."/>
            <person name="Lee J.M."/>
            <person name="Cheong K."/>
            <person name="Shin H.S."/>
            <person name="Kim S.B."/>
            <person name="Han K."/>
            <person name="Lee J."/>
            <person name="Park M."/>
            <person name="Lee H.A."/>
            <person name="Lee H.Y."/>
            <person name="Lee Y."/>
            <person name="Oh S."/>
            <person name="Lee J.H."/>
            <person name="Choi E."/>
            <person name="Choi E."/>
            <person name="Lee S.E."/>
            <person name="Jeon J."/>
            <person name="Kim H."/>
            <person name="Choi G."/>
            <person name="Song H."/>
            <person name="Lee J."/>
            <person name="Lee S.C."/>
            <person name="Kwon J.K."/>
            <person name="Lee H.Y."/>
            <person name="Koo N."/>
            <person name="Hong Y."/>
            <person name="Kim R.W."/>
            <person name="Kang W.H."/>
            <person name="Huh J.H."/>
            <person name="Kang B.C."/>
            <person name="Yang T.J."/>
            <person name="Lee Y.H."/>
            <person name="Bennetzen J.L."/>
            <person name="Choi D."/>
        </authorList>
    </citation>
    <scope>NUCLEOTIDE SEQUENCE [LARGE SCALE GENOMIC DNA]</scope>
    <source>
        <strain evidence="4">cv. CM334</strain>
    </source>
</reference>
<keyword evidence="1" id="KW-0812">Transmembrane</keyword>
<sequence length="119" mass="14251">MSLSLLQMDSEYPLSIILVGVGDGPWDEMKRFDDNIPQRAFDNFQIFLFFVLDFTATNICGFEAYRCLQNRMTMRSEKRRRKKEKEKMSVVKRVVIIVLIKLFLRLPRHHRFSNLHVRI</sequence>
<dbReference type="PANTHER" id="PTHR45751:SF11">
    <property type="entry name" value="COPINE FAMILY PROTEIN 2"/>
    <property type="match status" value="1"/>
</dbReference>
<accession>A0A2G2XJ52</accession>
<dbReference type="PANTHER" id="PTHR45751">
    <property type="entry name" value="COPINE FAMILY PROTEIN 1"/>
    <property type="match status" value="1"/>
</dbReference>
<keyword evidence="1" id="KW-1133">Transmembrane helix</keyword>
<feature type="transmembrane region" description="Helical" evidence="1">
    <location>
        <begin position="89"/>
        <end position="106"/>
    </location>
</feature>
<feature type="transmembrane region" description="Helical" evidence="1">
    <location>
        <begin position="46"/>
        <end position="68"/>
    </location>
</feature>
<evidence type="ECO:0000313" key="4">
    <source>
        <dbReference type="Proteomes" id="UP000222542"/>
    </source>
</evidence>
<dbReference type="InterPro" id="IPR010734">
    <property type="entry name" value="Copine_C"/>
</dbReference>
<comment type="caution">
    <text evidence="3">The sequence shown here is derived from an EMBL/GenBank/DDBJ whole genome shotgun (WGS) entry which is preliminary data.</text>
</comment>
<evidence type="ECO:0000259" key="2">
    <source>
        <dbReference type="Pfam" id="PF07002"/>
    </source>
</evidence>